<feature type="domain" description="ABC transporter" evidence="8">
    <location>
        <begin position="271"/>
        <end position="484"/>
    </location>
</feature>
<dbReference type="AlphaFoldDB" id="A0A1G8NEY2"/>
<dbReference type="PANTHER" id="PTHR43297">
    <property type="entry name" value="OLIGOPEPTIDE TRANSPORT ATP-BINDING PROTEIN APPD"/>
    <property type="match status" value="1"/>
</dbReference>
<dbReference type="Pfam" id="PF00005">
    <property type="entry name" value="ABC_tran"/>
    <property type="match status" value="2"/>
</dbReference>
<gene>
    <name evidence="9" type="ORF">SAMN04488693_12327</name>
</gene>
<dbReference type="Proteomes" id="UP000199258">
    <property type="component" value="Unassembled WGS sequence"/>
</dbReference>
<protein>
    <submittedName>
        <fullName evidence="9">Peptide/nickel transport system ATP-binding protein</fullName>
    </submittedName>
</protein>
<dbReference type="GO" id="GO:0005524">
    <property type="term" value="F:ATP binding"/>
    <property type="evidence" value="ECO:0007669"/>
    <property type="project" value="UniProtKB-KW"/>
</dbReference>
<dbReference type="GO" id="GO:0016887">
    <property type="term" value="F:ATP hydrolysis activity"/>
    <property type="evidence" value="ECO:0007669"/>
    <property type="project" value="InterPro"/>
</dbReference>
<evidence type="ECO:0000313" key="9">
    <source>
        <dbReference type="EMBL" id="SDI78656.1"/>
    </source>
</evidence>
<dbReference type="InterPro" id="IPR050388">
    <property type="entry name" value="ABC_Ni/Peptide_Import"/>
</dbReference>
<dbReference type="InterPro" id="IPR027417">
    <property type="entry name" value="P-loop_NTPase"/>
</dbReference>
<dbReference type="STRING" id="335973.SAMN04488693_12327"/>
<dbReference type="SUPFAM" id="SSF52540">
    <property type="entry name" value="P-loop containing nucleoside triphosphate hydrolases"/>
    <property type="match status" value="2"/>
</dbReference>
<feature type="domain" description="ABC transporter" evidence="8">
    <location>
        <begin position="3"/>
        <end position="246"/>
    </location>
</feature>
<evidence type="ECO:0000313" key="10">
    <source>
        <dbReference type="Proteomes" id="UP000199258"/>
    </source>
</evidence>
<keyword evidence="10" id="KW-1185">Reference proteome</keyword>
<evidence type="ECO:0000256" key="2">
    <source>
        <dbReference type="ARBA" id="ARBA00005417"/>
    </source>
</evidence>
<evidence type="ECO:0000256" key="1">
    <source>
        <dbReference type="ARBA" id="ARBA00004202"/>
    </source>
</evidence>
<keyword evidence="6 9" id="KW-0067">ATP-binding</keyword>
<comment type="similarity">
    <text evidence="2">Belongs to the ABC transporter superfamily.</text>
</comment>
<dbReference type="InterPro" id="IPR003593">
    <property type="entry name" value="AAA+_ATPase"/>
</dbReference>
<dbReference type="GO" id="GO:0005886">
    <property type="term" value="C:plasma membrane"/>
    <property type="evidence" value="ECO:0007669"/>
    <property type="project" value="UniProtKB-SubCell"/>
</dbReference>
<dbReference type="InterPro" id="IPR017871">
    <property type="entry name" value="ABC_transporter-like_CS"/>
</dbReference>
<evidence type="ECO:0000256" key="5">
    <source>
        <dbReference type="ARBA" id="ARBA00022741"/>
    </source>
</evidence>
<dbReference type="SMART" id="SM00382">
    <property type="entry name" value="AAA"/>
    <property type="match status" value="2"/>
</dbReference>
<accession>A0A1G8NEY2</accession>
<keyword evidence="3" id="KW-0813">Transport</keyword>
<dbReference type="InterPro" id="IPR003439">
    <property type="entry name" value="ABC_transporter-like_ATP-bd"/>
</dbReference>
<evidence type="ECO:0000256" key="3">
    <source>
        <dbReference type="ARBA" id="ARBA00022448"/>
    </source>
</evidence>
<reference evidence="9 10" key="1">
    <citation type="submission" date="2016-10" db="EMBL/GenBank/DDBJ databases">
        <authorList>
            <person name="de Groot N.N."/>
        </authorList>
    </citation>
    <scope>NUCLEOTIDE SEQUENCE [LARGE SCALE GENOMIC DNA]</scope>
    <source>
        <strain evidence="9 10">NP_1H</strain>
    </source>
</reference>
<dbReference type="PANTHER" id="PTHR43297:SF7">
    <property type="entry name" value="D,D-DIPEPTIDE TRANSPORT ATP-BINDING PROTEIN DDPD-RELATED"/>
    <property type="match status" value="1"/>
</dbReference>
<name>A0A1G8NEY2_9MICC</name>
<keyword evidence="4" id="KW-1003">Cell membrane</keyword>
<keyword evidence="5" id="KW-0547">Nucleotide-binding</keyword>
<dbReference type="PROSITE" id="PS50893">
    <property type="entry name" value="ABC_TRANSPORTER_2"/>
    <property type="match status" value="2"/>
</dbReference>
<sequence>MTIELLDVRVTHQGRALVDVPQLSLEPGRAVTLVGESGSGKSLLAHALMGSLPSSLQVQGLVSFGGERTPLQDAAARRKLWGHQLALLPQEPVLALDPTMRVDRQVAEGHPGFLRGRRGRLAALKEAGNRLAGLGLHGVQGAYPHTLSGGMAQRVAFAAATIGGAEVLIADEPSKGLDPVARDALAQLLSRHVEQGGSLLTITHDLDLARALDGELLVMHQAGIVEQGPARQVLAAPTHPWTRRLLEAEPGRWDPAWRNPAPETGAAVPLIEARGLAKAFGGRTLFSDLDVSISPGERLALTGPSGCGKTTLGGILLRLVDPDAGEVNHHAELAGGRLQKLYQDPAVAFPARVPISAGLRDVVRRHNVSPERVPLLMDRLRLGHSLLDRRPGEVSGGELQRLATIRAMLLNPLVVFADEPTSRLDLLTQQETVNCLMEQVAEQDAALVLVTHDVGLAAAVADRHLSLEEAVPVASGRDAIAPQGSR</sequence>
<dbReference type="Gene3D" id="3.40.50.300">
    <property type="entry name" value="P-loop containing nucleotide triphosphate hydrolases"/>
    <property type="match status" value="2"/>
</dbReference>
<evidence type="ECO:0000259" key="8">
    <source>
        <dbReference type="PROSITE" id="PS50893"/>
    </source>
</evidence>
<proteinExistence type="inferred from homology"/>
<dbReference type="EMBL" id="FNDT01000023">
    <property type="protein sequence ID" value="SDI78656.1"/>
    <property type="molecule type" value="Genomic_DNA"/>
</dbReference>
<evidence type="ECO:0000256" key="7">
    <source>
        <dbReference type="ARBA" id="ARBA00023136"/>
    </source>
</evidence>
<evidence type="ECO:0000256" key="4">
    <source>
        <dbReference type="ARBA" id="ARBA00022475"/>
    </source>
</evidence>
<keyword evidence="7" id="KW-0472">Membrane</keyword>
<comment type="subcellular location">
    <subcellularLocation>
        <location evidence="1">Cell membrane</location>
        <topology evidence="1">Peripheral membrane protein</topology>
    </subcellularLocation>
</comment>
<organism evidence="9 10">
    <name type="scientific">Arthrobacter subterraneus</name>
    <dbReference type="NCBI Taxonomy" id="335973"/>
    <lineage>
        <taxon>Bacteria</taxon>
        <taxon>Bacillati</taxon>
        <taxon>Actinomycetota</taxon>
        <taxon>Actinomycetes</taxon>
        <taxon>Micrococcales</taxon>
        <taxon>Micrococcaceae</taxon>
        <taxon>Arthrobacter</taxon>
    </lineage>
</organism>
<dbReference type="PROSITE" id="PS00211">
    <property type="entry name" value="ABC_TRANSPORTER_1"/>
    <property type="match status" value="1"/>
</dbReference>
<evidence type="ECO:0000256" key="6">
    <source>
        <dbReference type="ARBA" id="ARBA00022840"/>
    </source>
</evidence>
<dbReference type="OrthoDB" id="8036461at2"/>